<gene>
    <name evidence="2" type="ORF">DZG00_05495</name>
</gene>
<dbReference type="EMBL" id="QWGT01000052">
    <property type="protein sequence ID" value="RIJ52284.1"/>
    <property type="molecule type" value="Genomic_DNA"/>
</dbReference>
<evidence type="ECO:0000313" key="3">
    <source>
        <dbReference type="Proteomes" id="UP000266484"/>
    </source>
</evidence>
<dbReference type="AlphaFoldDB" id="A0A399TAZ4"/>
<dbReference type="InterPro" id="IPR058712">
    <property type="entry name" value="SRA_ScoMcrA"/>
</dbReference>
<dbReference type="Proteomes" id="UP000266484">
    <property type="component" value="Unassembled WGS sequence"/>
</dbReference>
<reference evidence="2 3" key="1">
    <citation type="submission" date="2018-08" db="EMBL/GenBank/DDBJ databases">
        <title>Genome Sequence of Clavibacter michiganensis Subspecies type strains, and the Atypical Peach-Colored Strains Isolated from Tomato.</title>
        <authorList>
            <person name="Osdaghi E."/>
            <person name="Portier P."/>
            <person name="Briand M."/>
            <person name="Jacques M.-A."/>
        </authorList>
    </citation>
    <scope>NUCLEOTIDE SEQUENCE [LARGE SCALE GENOMIC DNA]</scope>
    <source>
        <strain evidence="2 3">CFBP 8615</strain>
    </source>
</reference>
<organism evidence="2 3">
    <name type="scientific">Clavibacter lycopersici</name>
    <dbReference type="NCBI Taxonomy" id="2301718"/>
    <lineage>
        <taxon>Bacteria</taxon>
        <taxon>Bacillati</taxon>
        <taxon>Actinomycetota</taxon>
        <taxon>Actinomycetes</taxon>
        <taxon>Micrococcales</taxon>
        <taxon>Microbacteriaceae</taxon>
        <taxon>Clavibacter</taxon>
    </lineage>
</organism>
<comment type="caution">
    <text evidence="2">The sequence shown here is derived from an EMBL/GenBank/DDBJ whole genome shotgun (WGS) entry which is preliminary data.</text>
</comment>
<proteinExistence type="predicted"/>
<protein>
    <recommendedName>
        <fullName evidence="1">ScoMcrA-like SRA domain-containing protein</fullName>
    </recommendedName>
</protein>
<keyword evidence="3" id="KW-1185">Reference proteome</keyword>
<evidence type="ECO:0000313" key="2">
    <source>
        <dbReference type="EMBL" id="RIJ52284.1"/>
    </source>
</evidence>
<sequence length="302" mass="33752">MEQQDWAIRVGDVRRRRQIHAEYGGGRQGGMEPSAKTPNVLLFTGPGGRSSGYDVFDGWHFDGTFHYTGEGPSGAQVMTSGNRAVRDHHDEGRALRLFEKQGTGPEVKYVGEFELPEEDPFLVDDAPGGDGAMRSVFIFRLRPVGETDASRLARLTAPSLVTERLPLELSHVSEYMVERMQEPQPHLRTEATLVHRYARWLLTTRNVQVERHRIPSPGGATLYTDVFDPSRGLLVEAKASATRHDIRTALGQVLDYARYVEHSKKAILLPSQPPQDLEGLLNDYGIGLIWPEIGGKFVERLV</sequence>
<name>A0A399TAZ4_9MICO</name>
<dbReference type="RefSeq" id="WP_119381225.1">
    <property type="nucleotide sequence ID" value="NZ_QWGT01000052.1"/>
</dbReference>
<dbReference type="OrthoDB" id="4939521at2"/>
<dbReference type="Pfam" id="PF26348">
    <property type="entry name" value="SRA_ScoMcrA"/>
    <property type="match status" value="1"/>
</dbReference>
<feature type="domain" description="ScoMcrA-like SRA" evidence="1">
    <location>
        <begin position="13"/>
        <end position="146"/>
    </location>
</feature>
<evidence type="ECO:0000259" key="1">
    <source>
        <dbReference type="Pfam" id="PF26348"/>
    </source>
</evidence>
<accession>A0A399TAZ4</accession>